<dbReference type="NCBIfam" id="TIGR00847">
    <property type="entry name" value="ccoS"/>
    <property type="match status" value="1"/>
</dbReference>
<dbReference type="Pfam" id="PF03597">
    <property type="entry name" value="FixS"/>
    <property type="match status" value="1"/>
</dbReference>
<evidence type="ECO:0000256" key="1">
    <source>
        <dbReference type="SAM" id="Phobius"/>
    </source>
</evidence>
<comment type="caution">
    <text evidence="2">The sequence shown here is derived from an EMBL/GenBank/DDBJ whole genome shotgun (WGS) entry which is preliminary data.</text>
</comment>
<reference evidence="2 3" key="1">
    <citation type="journal article" date="2017" name="Water Res.">
        <title>Comammox in drinking water systems.</title>
        <authorList>
            <person name="Wang Y."/>
            <person name="Ma L."/>
            <person name="Mao Y."/>
            <person name="Jiang X."/>
            <person name="Xia Y."/>
            <person name="Yu K."/>
            <person name="Li B."/>
            <person name="Zhang T."/>
        </authorList>
    </citation>
    <scope>NUCLEOTIDE SEQUENCE [LARGE SCALE GENOMIC DNA]</scope>
    <source>
        <strain evidence="2">SG_bin8</strain>
    </source>
</reference>
<dbReference type="PANTHER" id="PTHR41532:SF1">
    <property type="entry name" value="FIXS PROTEIN"/>
    <property type="match status" value="1"/>
</dbReference>
<keyword evidence="1" id="KW-0812">Transmembrane</keyword>
<proteinExistence type="predicted"/>
<gene>
    <name evidence="2" type="ORF">A4S15_12530</name>
</gene>
<dbReference type="AlphaFoldDB" id="A0A1W9HU95"/>
<organism evidence="2 3">
    <name type="scientific">Candidatus Raskinella chloraquaticus</name>
    <dbReference type="NCBI Taxonomy" id="1951219"/>
    <lineage>
        <taxon>Bacteria</taxon>
        <taxon>Pseudomonadati</taxon>
        <taxon>Pseudomonadota</taxon>
        <taxon>Alphaproteobacteria</taxon>
        <taxon>Hyphomicrobiales</taxon>
        <taxon>Phreatobacteraceae</taxon>
        <taxon>Candidatus Raskinella</taxon>
    </lineage>
</organism>
<dbReference type="Proteomes" id="UP000192872">
    <property type="component" value="Unassembled WGS sequence"/>
</dbReference>
<dbReference type="RefSeq" id="WP_376801907.1">
    <property type="nucleotide sequence ID" value="NZ_DBNB01000003.1"/>
</dbReference>
<evidence type="ECO:0008006" key="4">
    <source>
        <dbReference type="Google" id="ProtNLM"/>
    </source>
</evidence>
<accession>A0A1W9HU95</accession>
<keyword evidence="1" id="KW-1133">Transmembrane helix</keyword>
<dbReference type="STRING" id="1827387.A4S15_12530"/>
<dbReference type="InterPro" id="IPR004714">
    <property type="entry name" value="Cyt_oxidase_maturation_cbb3"/>
</dbReference>
<feature type="transmembrane region" description="Helical" evidence="1">
    <location>
        <begin position="6"/>
        <end position="26"/>
    </location>
</feature>
<sequence length="61" mass="6688">MNIILILFPLALGLGLAGLIAFFWCLRSGQYSDLEGSGWRVLEDDDIDNSPPAAVVLPEQR</sequence>
<name>A0A1W9HU95_9HYPH</name>
<evidence type="ECO:0000313" key="2">
    <source>
        <dbReference type="EMBL" id="OQW51045.1"/>
    </source>
</evidence>
<evidence type="ECO:0000313" key="3">
    <source>
        <dbReference type="Proteomes" id="UP000192872"/>
    </source>
</evidence>
<dbReference type="PANTHER" id="PTHR41532">
    <property type="entry name" value="FIXS PROTEIN"/>
    <property type="match status" value="1"/>
</dbReference>
<keyword evidence="1" id="KW-0472">Membrane</keyword>
<protein>
    <recommendedName>
        <fullName evidence="4">Cytochrome C oxidase Cbb3</fullName>
    </recommendedName>
</protein>
<dbReference type="EMBL" id="LWDL01000022">
    <property type="protein sequence ID" value="OQW51045.1"/>
    <property type="molecule type" value="Genomic_DNA"/>
</dbReference>